<keyword evidence="2" id="KW-1185">Reference proteome</keyword>
<sequence>MGRRQLILTAALLISSIGCKVDPKPPTEADGRQVWKNLNTRSGLDGDLQLADFKKTDGQMAEVNGVKVYTLFYELHEKHLTKLGQWKPGDIETIRSNYGFQRTENGWQGPEGTHFPD</sequence>
<dbReference type="PROSITE" id="PS51257">
    <property type="entry name" value="PROKAR_LIPOPROTEIN"/>
    <property type="match status" value="1"/>
</dbReference>
<name>A0A428MNZ3_9BACT</name>
<comment type="caution">
    <text evidence="1">The sequence shown here is derived from an EMBL/GenBank/DDBJ whole genome shotgun (WGS) entry which is preliminary data.</text>
</comment>
<proteinExistence type="predicted"/>
<evidence type="ECO:0000313" key="2">
    <source>
        <dbReference type="Proteomes" id="UP000269669"/>
    </source>
</evidence>
<reference evidence="1 2" key="1">
    <citation type="submission" date="2018-12" db="EMBL/GenBank/DDBJ databases">
        <title>Sequencing of bacterial isolates from soil warming experiment in Harvard Forest, Massachusetts, USA.</title>
        <authorList>
            <person name="Deangelis K."/>
        </authorList>
    </citation>
    <scope>NUCLEOTIDE SEQUENCE [LARGE SCALE GENOMIC DNA]</scope>
    <source>
        <strain evidence="1 2">EB153</strain>
    </source>
</reference>
<organism evidence="1 2">
    <name type="scientific">Edaphobacter aggregans</name>
    <dbReference type="NCBI Taxonomy" id="570835"/>
    <lineage>
        <taxon>Bacteria</taxon>
        <taxon>Pseudomonadati</taxon>
        <taxon>Acidobacteriota</taxon>
        <taxon>Terriglobia</taxon>
        <taxon>Terriglobales</taxon>
        <taxon>Acidobacteriaceae</taxon>
        <taxon>Edaphobacter</taxon>
    </lineage>
</organism>
<accession>A0A428MNZ3</accession>
<protein>
    <submittedName>
        <fullName evidence="1">Uncharacterized protein</fullName>
    </submittedName>
</protein>
<dbReference type="Proteomes" id="UP000269669">
    <property type="component" value="Unassembled WGS sequence"/>
</dbReference>
<gene>
    <name evidence="1" type="ORF">EDE15_4156</name>
</gene>
<dbReference type="AlphaFoldDB" id="A0A428MNZ3"/>
<dbReference type="EMBL" id="RSDW01000001">
    <property type="protein sequence ID" value="RSL18566.1"/>
    <property type="molecule type" value="Genomic_DNA"/>
</dbReference>
<evidence type="ECO:0000313" key="1">
    <source>
        <dbReference type="EMBL" id="RSL18566.1"/>
    </source>
</evidence>